<feature type="region of interest" description="Disordered" evidence="1">
    <location>
        <begin position="37"/>
        <end position="61"/>
    </location>
</feature>
<evidence type="ECO:0000313" key="2">
    <source>
        <dbReference type="EMBL" id="KTB40419.1"/>
    </source>
</evidence>
<dbReference type="EMBL" id="LATX01001586">
    <property type="protein sequence ID" value="KTB40419.1"/>
    <property type="molecule type" value="Genomic_DNA"/>
</dbReference>
<name>A0A0W0FVQ5_MONRR</name>
<proteinExistence type="predicted"/>
<dbReference type="eggNOG" id="ENOG502SF9S">
    <property type="taxonomic scope" value="Eukaryota"/>
</dbReference>
<evidence type="ECO:0000313" key="3">
    <source>
        <dbReference type="Proteomes" id="UP000054988"/>
    </source>
</evidence>
<comment type="caution">
    <text evidence="2">The sequence shown here is derived from an EMBL/GenBank/DDBJ whole genome shotgun (WGS) entry which is preliminary data.</text>
</comment>
<dbReference type="AlphaFoldDB" id="A0A0W0FVQ5"/>
<evidence type="ECO:0000256" key="1">
    <source>
        <dbReference type="SAM" id="MobiDB-lite"/>
    </source>
</evidence>
<accession>A0A0W0FVQ5</accession>
<dbReference type="Proteomes" id="UP000054988">
    <property type="component" value="Unassembled WGS sequence"/>
</dbReference>
<gene>
    <name evidence="2" type="ORF">WG66_7003</name>
</gene>
<protein>
    <submittedName>
        <fullName evidence="2">Uncharacterized protein</fullName>
    </submittedName>
</protein>
<reference evidence="2 3" key="1">
    <citation type="submission" date="2015-12" db="EMBL/GenBank/DDBJ databases">
        <title>Draft genome sequence of Moniliophthora roreri, the causal agent of frosty pod rot of cacao.</title>
        <authorList>
            <person name="Aime M.C."/>
            <person name="Diaz-Valderrama J.R."/>
            <person name="Kijpornyongpan T."/>
            <person name="Phillips-Mora W."/>
        </authorList>
    </citation>
    <scope>NUCLEOTIDE SEQUENCE [LARGE SCALE GENOMIC DNA]</scope>
    <source>
        <strain evidence="2 3">MCA 2952</strain>
    </source>
</reference>
<organism evidence="2 3">
    <name type="scientific">Moniliophthora roreri</name>
    <name type="common">Frosty pod rot fungus</name>
    <name type="synonym">Monilia roreri</name>
    <dbReference type="NCBI Taxonomy" id="221103"/>
    <lineage>
        <taxon>Eukaryota</taxon>
        <taxon>Fungi</taxon>
        <taxon>Dikarya</taxon>
        <taxon>Basidiomycota</taxon>
        <taxon>Agaricomycotina</taxon>
        <taxon>Agaricomycetes</taxon>
        <taxon>Agaricomycetidae</taxon>
        <taxon>Agaricales</taxon>
        <taxon>Marasmiineae</taxon>
        <taxon>Marasmiaceae</taxon>
        <taxon>Moniliophthora</taxon>
    </lineage>
</organism>
<sequence length="311" mass="34206">MVERERVEFWTQTLVLIRSTTISIAMDFDPLSDAAPSRYAVESDEEDEYNPLQSSTSNGKEHEEFKIKIVGQTQNGRPLIATFGDAGKYWAKGADLGEQTGAVMVNNIQVGLIFSPSWVDATIVVSETFTRLPIAAMAGYASALVDELALPIFPIAILDVYAAPTYISSLPISMHDAPIRYLTKSKQANPGLKNTELFEPPNLIHSTTSAALLSHIVTQDPRSLASLILLPFPRVPAPPPKTLQPSDFSHLTEDEYQWSFEMMNHTHNLLASLTGKFKNPSPVWQKPKHSKPTIGHQSSARSTVGEGGMYI</sequence>
<feature type="region of interest" description="Disordered" evidence="1">
    <location>
        <begin position="281"/>
        <end position="311"/>
    </location>
</feature>